<keyword evidence="1" id="KW-0175">Coiled coil</keyword>
<dbReference type="Proteomes" id="UP000677305">
    <property type="component" value="Chromosome"/>
</dbReference>
<keyword evidence="3" id="KW-1185">Reference proteome</keyword>
<sequence>MKKYPKYLIIIVTVVVISINGCTAKPSEVTVLSNRISEIEEINNRKSEEIIKRLESIEYKISEVEKTINSKNKNEEDLPQDAIDELMSTIEDVELNINFIESMIWGRSLFDRNKIKVGDNVNEMIVTDITSRKGMQIQFSGQKQLTGKYSIIKDDYYLGNIVTFSIDDKLSDVLPRAKGDMRTLWFRFSNYDEAVNMLEEYGDSGEITIIIDEYYIDLLESDVINEAKLIKVISK</sequence>
<dbReference type="AlphaFoldDB" id="A0A8J8M9D9"/>
<dbReference type="EMBL" id="CP058561">
    <property type="protein sequence ID" value="QUH28530.1"/>
    <property type="molecule type" value="Genomic_DNA"/>
</dbReference>
<name>A0A8J8M9D9_9FIRM</name>
<evidence type="ECO:0000313" key="2">
    <source>
        <dbReference type="EMBL" id="QUH28530.1"/>
    </source>
</evidence>
<evidence type="ECO:0000256" key="1">
    <source>
        <dbReference type="SAM" id="Coils"/>
    </source>
</evidence>
<gene>
    <name evidence="2" type="ORF">HYG85_06165</name>
</gene>
<accession>A0A8J8M9D9</accession>
<reference evidence="2 3" key="1">
    <citation type="submission" date="2020-07" db="EMBL/GenBank/DDBJ databases">
        <title>Vallitalea guaymasensis genome.</title>
        <authorList>
            <person name="Postec A."/>
        </authorList>
    </citation>
    <scope>NUCLEOTIDE SEQUENCE [LARGE SCALE GENOMIC DNA]</scope>
    <source>
        <strain evidence="2 3">Ra1766G1</strain>
    </source>
</reference>
<dbReference type="KEGG" id="vgu:HYG85_06165"/>
<dbReference type="RefSeq" id="WP_212692756.1">
    <property type="nucleotide sequence ID" value="NZ_CP058561.1"/>
</dbReference>
<feature type="coiled-coil region" evidence="1">
    <location>
        <begin position="54"/>
        <end position="103"/>
    </location>
</feature>
<organism evidence="2 3">
    <name type="scientific">Vallitalea guaymasensis</name>
    <dbReference type="NCBI Taxonomy" id="1185412"/>
    <lineage>
        <taxon>Bacteria</taxon>
        <taxon>Bacillati</taxon>
        <taxon>Bacillota</taxon>
        <taxon>Clostridia</taxon>
        <taxon>Lachnospirales</taxon>
        <taxon>Vallitaleaceae</taxon>
        <taxon>Vallitalea</taxon>
    </lineage>
</organism>
<evidence type="ECO:0000313" key="3">
    <source>
        <dbReference type="Proteomes" id="UP000677305"/>
    </source>
</evidence>
<proteinExistence type="predicted"/>
<protein>
    <submittedName>
        <fullName evidence="2">Uncharacterized protein</fullName>
    </submittedName>
</protein>